<dbReference type="Gene3D" id="3.40.50.10810">
    <property type="entry name" value="Tandem AAA-ATPase domain"/>
    <property type="match status" value="1"/>
</dbReference>
<feature type="coiled-coil region" evidence="14">
    <location>
        <begin position="83"/>
        <end position="164"/>
    </location>
</feature>
<name>A0AA88XVF0_PINIB</name>
<evidence type="ECO:0000256" key="9">
    <source>
        <dbReference type="ARBA" id="ARBA00023204"/>
    </source>
</evidence>
<comment type="caution">
    <text evidence="18">The sequence shown here is derived from an EMBL/GenBank/DDBJ whole genome shotgun (WGS) entry which is preliminary data.</text>
</comment>
<feature type="domain" description="Helicase ATP-binding" evidence="16">
    <location>
        <begin position="498"/>
        <end position="672"/>
    </location>
</feature>
<keyword evidence="5" id="KW-0378">Hydrolase</keyword>
<dbReference type="PROSITE" id="PS51192">
    <property type="entry name" value="HELICASE_ATP_BIND_1"/>
    <property type="match status" value="1"/>
</dbReference>
<feature type="compositionally biased region" description="Basic residues" evidence="15">
    <location>
        <begin position="1139"/>
        <end position="1154"/>
    </location>
</feature>
<dbReference type="Pfam" id="PF00176">
    <property type="entry name" value="SNF2-rel_dom"/>
    <property type="match status" value="1"/>
</dbReference>
<evidence type="ECO:0000259" key="17">
    <source>
        <dbReference type="PROSITE" id="PS51194"/>
    </source>
</evidence>
<dbReference type="InterPro" id="IPR050496">
    <property type="entry name" value="SNF2_RAD54_helicase_repair"/>
</dbReference>
<dbReference type="Proteomes" id="UP001186944">
    <property type="component" value="Unassembled WGS sequence"/>
</dbReference>
<dbReference type="SMART" id="SM00490">
    <property type="entry name" value="HELICc"/>
    <property type="match status" value="1"/>
</dbReference>
<feature type="compositionally biased region" description="Basic residues" evidence="15">
    <location>
        <begin position="1165"/>
        <end position="1174"/>
    </location>
</feature>
<evidence type="ECO:0000259" key="16">
    <source>
        <dbReference type="PROSITE" id="PS51192"/>
    </source>
</evidence>
<feature type="compositionally biased region" description="Basic and acidic residues" evidence="15">
    <location>
        <begin position="34"/>
        <end position="46"/>
    </location>
</feature>
<dbReference type="InterPro" id="IPR049730">
    <property type="entry name" value="SNF2/RAD54-like_C"/>
</dbReference>
<feature type="region of interest" description="Disordered" evidence="15">
    <location>
        <begin position="171"/>
        <end position="207"/>
    </location>
</feature>
<organism evidence="18 19">
    <name type="scientific">Pinctada imbricata</name>
    <name type="common">Atlantic pearl-oyster</name>
    <name type="synonym">Pinctada martensii</name>
    <dbReference type="NCBI Taxonomy" id="66713"/>
    <lineage>
        <taxon>Eukaryota</taxon>
        <taxon>Metazoa</taxon>
        <taxon>Spiralia</taxon>
        <taxon>Lophotrochozoa</taxon>
        <taxon>Mollusca</taxon>
        <taxon>Bivalvia</taxon>
        <taxon>Autobranchia</taxon>
        <taxon>Pteriomorphia</taxon>
        <taxon>Pterioida</taxon>
        <taxon>Pterioidea</taxon>
        <taxon>Pteriidae</taxon>
        <taxon>Pinctada</taxon>
    </lineage>
</organism>
<evidence type="ECO:0000256" key="12">
    <source>
        <dbReference type="ARBA" id="ARBA00076356"/>
    </source>
</evidence>
<feature type="compositionally biased region" description="Basic and acidic residues" evidence="15">
    <location>
        <begin position="425"/>
        <end position="434"/>
    </location>
</feature>
<dbReference type="GO" id="GO:0016787">
    <property type="term" value="F:hydrolase activity"/>
    <property type="evidence" value="ECO:0007669"/>
    <property type="project" value="UniProtKB-KW"/>
</dbReference>
<feature type="region of interest" description="Disordered" evidence="15">
    <location>
        <begin position="1260"/>
        <end position="1330"/>
    </location>
</feature>
<keyword evidence="3" id="KW-0547">Nucleotide-binding</keyword>
<evidence type="ECO:0000256" key="6">
    <source>
        <dbReference type="ARBA" id="ARBA00022806"/>
    </source>
</evidence>
<accession>A0AA88XVF0</accession>
<feature type="compositionally biased region" description="Low complexity" evidence="15">
    <location>
        <begin position="1307"/>
        <end position="1325"/>
    </location>
</feature>
<evidence type="ECO:0000256" key="11">
    <source>
        <dbReference type="ARBA" id="ARBA00071998"/>
    </source>
</evidence>
<dbReference type="FunFam" id="3.40.50.300:FF:000863">
    <property type="entry name" value="DNA excision repair protein ERCC-6"/>
    <property type="match status" value="1"/>
</dbReference>
<feature type="compositionally biased region" description="Polar residues" evidence="15">
    <location>
        <begin position="242"/>
        <end position="261"/>
    </location>
</feature>
<feature type="compositionally biased region" description="Basic and acidic residues" evidence="15">
    <location>
        <begin position="1175"/>
        <end position="1192"/>
    </location>
</feature>
<evidence type="ECO:0000256" key="13">
    <source>
        <dbReference type="ARBA" id="ARBA00079118"/>
    </source>
</evidence>
<dbReference type="InterPro" id="IPR001650">
    <property type="entry name" value="Helicase_C-like"/>
</dbReference>
<dbReference type="FunFam" id="3.40.50.10810:FF:000042">
    <property type="entry name" value="SNF2 family helicase-like protein"/>
    <property type="match status" value="1"/>
</dbReference>
<comment type="subcellular location">
    <subcellularLocation>
        <location evidence="1">Nucleus</location>
    </subcellularLocation>
</comment>
<dbReference type="PROSITE" id="PS51194">
    <property type="entry name" value="HELICASE_CTER"/>
    <property type="match status" value="1"/>
</dbReference>
<dbReference type="CDD" id="cd18793">
    <property type="entry name" value="SF2_C_SNF"/>
    <property type="match status" value="1"/>
</dbReference>
<evidence type="ECO:0000256" key="5">
    <source>
        <dbReference type="ARBA" id="ARBA00022801"/>
    </source>
</evidence>
<feature type="compositionally biased region" description="Basic and acidic residues" evidence="15">
    <location>
        <begin position="356"/>
        <end position="366"/>
    </location>
</feature>
<keyword evidence="14" id="KW-0175">Coiled coil</keyword>
<protein>
    <recommendedName>
        <fullName evidence="11">DNA excision repair protein ERCC-6</fullName>
    </recommendedName>
    <alternativeName>
        <fullName evidence="12">ATP-dependent helicase ERCC6</fullName>
    </alternativeName>
    <alternativeName>
        <fullName evidence="13">Cockayne syndrome protein CSB</fullName>
    </alternativeName>
</protein>
<feature type="compositionally biased region" description="Basic residues" evidence="15">
    <location>
        <begin position="270"/>
        <end position="280"/>
    </location>
</feature>
<reference evidence="18" key="1">
    <citation type="submission" date="2019-08" db="EMBL/GenBank/DDBJ databases">
        <title>The improved chromosome-level genome for the pearl oyster Pinctada fucata martensii using PacBio sequencing and Hi-C.</title>
        <authorList>
            <person name="Zheng Z."/>
        </authorList>
    </citation>
    <scope>NUCLEOTIDE SEQUENCE</scope>
    <source>
        <strain evidence="18">ZZ-2019</strain>
        <tissue evidence="18">Adductor muscle</tissue>
    </source>
</reference>
<keyword evidence="10" id="KW-0539">Nucleus</keyword>
<keyword evidence="9" id="KW-0234">DNA repair</keyword>
<evidence type="ECO:0000313" key="19">
    <source>
        <dbReference type="Proteomes" id="UP001186944"/>
    </source>
</evidence>
<feature type="compositionally biased region" description="Basic residues" evidence="15">
    <location>
        <begin position="389"/>
        <end position="404"/>
    </location>
</feature>
<keyword evidence="19" id="KW-1185">Reference proteome</keyword>
<evidence type="ECO:0000313" key="18">
    <source>
        <dbReference type="EMBL" id="KAK3091072.1"/>
    </source>
</evidence>
<dbReference type="CDD" id="cd21397">
    <property type="entry name" value="cc_ERCC-6_N"/>
    <property type="match status" value="1"/>
</dbReference>
<dbReference type="Pfam" id="PF25875">
    <property type="entry name" value="WHD_Rad26_CSB"/>
    <property type="match status" value="1"/>
</dbReference>
<dbReference type="InterPro" id="IPR058951">
    <property type="entry name" value="WHD_Rad26_CSB-like"/>
</dbReference>
<comment type="similarity">
    <text evidence="2">Belongs to the SNF2/RAD54 helicase family.</text>
</comment>
<feature type="compositionally biased region" description="Polar residues" evidence="15">
    <location>
        <begin position="1063"/>
        <end position="1076"/>
    </location>
</feature>
<feature type="region of interest" description="Disordered" evidence="15">
    <location>
        <begin position="1057"/>
        <end position="1207"/>
    </location>
</feature>
<feature type="domain" description="Helicase C-terminal" evidence="17">
    <location>
        <begin position="818"/>
        <end position="977"/>
    </location>
</feature>
<evidence type="ECO:0000256" key="14">
    <source>
        <dbReference type="SAM" id="Coils"/>
    </source>
</evidence>
<keyword evidence="8" id="KW-0238">DNA-binding</keyword>
<keyword evidence="7" id="KW-0067">ATP-binding</keyword>
<dbReference type="SUPFAM" id="SSF52540">
    <property type="entry name" value="P-loop containing nucleoside triphosphate hydrolases"/>
    <property type="match status" value="2"/>
</dbReference>
<dbReference type="PANTHER" id="PTHR45629:SF7">
    <property type="entry name" value="DNA EXCISION REPAIR PROTEIN ERCC-6-RELATED"/>
    <property type="match status" value="1"/>
</dbReference>
<evidence type="ECO:0000256" key="7">
    <source>
        <dbReference type="ARBA" id="ARBA00022840"/>
    </source>
</evidence>
<dbReference type="GO" id="GO:0006283">
    <property type="term" value="P:transcription-coupled nucleotide-excision repair"/>
    <property type="evidence" value="ECO:0007669"/>
    <property type="project" value="TreeGrafter"/>
</dbReference>
<dbReference type="InterPro" id="IPR027417">
    <property type="entry name" value="P-loop_NTPase"/>
</dbReference>
<gene>
    <name evidence="18" type="ORF">FSP39_016941</name>
</gene>
<dbReference type="InterPro" id="IPR038718">
    <property type="entry name" value="SNF2-like_sf"/>
</dbReference>
<feature type="compositionally biased region" description="Acidic residues" evidence="15">
    <location>
        <begin position="1373"/>
        <end position="1386"/>
    </location>
</feature>
<dbReference type="InterPro" id="IPR000330">
    <property type="entry name" value="SNF2_N"/>
</dbReference>
<dbReference type="GO" id="GO:0005524">
    <property type="term" value="F:ATP binding"/>
    <property type="evidence" value="ECO:0007669"/>
    <property type="project" value="UniProtKB-KW"/>
</dbReference>
<dbReference type="InterPro" id="IPR014001">
    <property type="entry name" value="Helicase_ATP-bd"/>
</dbReference>
<feature type="region of interest" description="Disordered" evidence="15">
    <location>
        <begin position="1362"/>
        <end position="1388"/>
    </location>
</feature>
<dbReference type="PANTHER" id="PTHR45629">
    <property type="entry name" value="SNF2/RAD54 FAMILY MEMBER"/>
    <property type="match status" value="1"/>
</dbReference>
<sequence>MDAKHLLEDEVPSGMNNGSNVDPKSENESSSEAPEAKSEHNSRFHVNRELIPVAQLSDNLVSEELKGLGLDVFNQDDFEQGVMAQVDDAMAKEEEERKRKQLEKEDMDIKYDIAKVKKEIETLSKVINSLGNAASTSSHVKARLSSVEKQRENKLSQLKTLLARQKAVQKKLNGSVEDTNSQEDDSGQELADLNHLLGLGGSKESEKERMIRLGQMTPFGTIIKTETTENIETATGAENTKDTAVQGPSSANLEESSTDSQDSTKEPGSSKHHKSHKSKKKDLVSSSSSREESRKKENYFDARDKRHYRNDVEGSYNGDSYRSRRKYKISHNFTEDSPMSDEEACYQDDPDGYLSDEYRPTEKELQEVSSDSGLSEVDETSDNLEPKEKKSKKRKLSLRPKKPPKFVTSDDEGDLSGLPLKRKVSREASVRTKDDGDDDLYEMRMSDFNDAEILRDKQIAAGEIVDPEDKTFDGGLTVPGRIWSKLFDYQKVGVSWLWELHCQQAGGIIGDEMGLGKTIQMIAFMAALRQSKLRAKDFRYKGIGPSLIVCPTTVMQQWVREFHKWWPMFRVAILHSSGSATCSEDELVRKIVKCNGVLVTSYTTLVLHQDAVLPYNWHYVVLDEGHKIRNPDAQATLVCKQFKTPHRIILSGSPIQNNLKELWSLFDFIFPGKLGTLPDFLAHFSVPIVQGGYANATEIQVQTAYKCACVLRDTINPYLLRRMKADVKINLPSKNEQVLFCRLTDEQREVYMEYLQSRECQAILQGKFQIFAGLITLRKICNHADICTGGPKLYIGEDTHGDPTLEFGYWRRAGKMIVVEALLKLWKKQGHRVLLFSQSRAMLDILEKFVLDESYTYLRMDGGTPISTRQPLINTFNKDPSIFVFLLTTRVGGLGVNLTGANKVIIYDPDWNPSTDTQARERTWRIGQTKQVTIYRLLTSGTIEEKIYHRQIFKQFLTNRVLKDPKQRRFFKSNDLYELFDLGSKDDKEGTETSAIFAGTGSEVRKSEVKKRVNRFDLMREKQKEEEKPPSDEEGSKFFEEDEIKRMRELARKLSEKIMHGKQGQSDSKGPSSESGRLNLGETSKLKSKGERFLDSNAVNIERNSRLDVSLESKNRKENKDSCRNCEKERKHSEEKDHRSSKKSHSDRHGKHSKERRDSHSEKERRKKHKKRKHKDAEFEGEKVSHLVKQGEYKPQNNTEEKDDHTKEDDYVLHRLFKKTGMECAMKHDVIMDPNKHDYMIIESEAERIAKDAAKALKRSRSNCHDAKSGIPTWTGQSGAKKPRFGNKKNSLLVDKTKKAEPILAQSTSASTSTSSSTPSTSTSSQQHFDGSLAGNVVKNLQTGVRAENVMSSDQLILQMKKRNEVVAKPPGNDDEEDEDENEEDTSVPVIDSDSFKLISEIKNFILFGCSTIGKASTREILGEFGPKLPPTDSPKFKAMLHKICDFEKVNGSGFWKLKSEFKY</sequence>
<dbReference type="CDD" id="cd22254">
    <property type="entry name" value="CSB_WHD"/>
    <property type="match status" value="1"/>
</dbReference>
<proteinExistence type="inferred from homology"/>
<feature type="compositionally biased region" description="Basic and acidic residues" evidence="15">
    <location>
        <begin position="289"/>
        <end position="312"/>
    </location>
</feature>
<evidence type="ECO:0000256" key="15">
    <source>
        <dbReference type="SAM" id="MobiDB-lite"/>
    </source>
</evidence>
<feature type="compositionally biased region" description="Acidic residues" evidence="15">
    <location>
        <begin position="338"/>
        <end position="351"/>
    </location>
</feature>
<feature type="compositionally biased region" description="Basic and acidic residues" evidence="15">
    <location>
        <begin position="1084"/>
        <end position="1094"/>
    </location>
</feature>
<evidence type="ECO:0000256" key="10">
    <source>
        <dbReference type="ARBA" id="ARBA00023242"/>
    </source>
</evidence>
<dbReference type="GO" id="GO:0004386">
    <property type="term" value="F:helicase activity"/>
    <property type="evidence" value="ECO:0007669"/>
    <property type="project" value="UniProtKB-KW"/>
</dbReference>
<feature type="compositionally biased region" description="Basic and acidic residues" evidence="15">
    <location>
        <begin position="1103"/>
        <end position="1138"/>
    </location>
</feature>
<dbReference type="EMBL" id="VSWD01000010">
    <property type="protein sequence ID" value="KAK3091072.1"/>
    <property type="molecule type" value="Genomic_DNA"/>
</dbReference>
<evidence type="ECO:0000256" key="4">
    <source>
        <dbReference type="ARBA" id="ARBA00022763"/>
    </source>
</evidence>
<keyword evidence="6" id="KW-0347">Helicase</keyword>
<dbReference type="Pfam" id="PF00271">
    <property type="entry name" value="Helicase_C"/>
    <property type="match status" value="1"/>
</dbReference>
<dbReference type="CDD" id="cd18000">
    <property type="entry name" value="DEXHc_ERCC6"/>
    <property type="match status" value="1"/>
</dbReference>
<evidence type="ECO:0000256" key="8">
    <source>
        <dbReference type="ARBA" id="ARBA00023125"/>
    </source>
</evidence>
<dbReference type="GO" id="GO:0005634">
    <property type="term" value="C:nucleus"/>
    <property type="evidence" value="ECO:0007669"/>
    <property type="project" value="UniProtKB-SubCell"/>
</dbReference>
<evidence type="ECO:0000256" key="2">
    <source>
        <dbReference type="ARBA" id="ARBA00007025"/>
    </source>
</evidence>
<feature type="region of interest" description="Disordered" evidence="15">
    <location>
        <begin position="1"/>
        <end position="46"/>
    </location>
</feature>
<dbReference type="InterPro" id="IPR059240">
    <property type="entry name" value="cc_ERCC-6_N"/>
</dbReference>
<dbReference type="SMART" id="SM00487">
    <property type="entry name" value="DEXDc"/>
    <property type="match status" value="1"/>
</dbReference>
<keyword evidence="4" id="KW-0227">DNA damage</keyword>
<feature type="region of interest" description="Disordered" evidence="15">
    <location>
        <begin position="233"/>
        <end position="434"/>
    </location>
</feature>
<feature type="region of interest" description="Disordered" evidence="15">
    <location>
        <begin position="1020"/>
        <end position="1042"/>
    </location>
</feature>
<evidence type="ECO:0000256" key="3">
    <source>
        <dbReference type="ARBA" id="ARBA00022741"/>
    </source>
</evidence>
<evidence type="ECO:0000256" key="1">
    <source>
        <dbReference type="ARBA" id="ARBA00004123"/>
    </source>
</evidence>
<feature type="compositionally biased region" description="Basic and acidic residues" evidence="15">
    <location>
        <begin position="1155"/>
        <end position="1164"/>
    </location>
</feature>
<dbReference type="GO" id="GO:0008094">
    <property type="term" value="F:ATP-dependent activity, acting on DNA"/>
    <property type="evidence" value="ECO:0007669"/>
    <property type="project" value="TreeGrafter"/>
</dbReference>
<dbReference type="Gene3D" id="3.40.50.300">
    <property type="entry name" value="P-loop containing nucleotide triphosphate hydrolases"/>
    <property type="match status" value="1"/>
</dbReference>